<dbReference type="RefSeq" id="XP_062652951.1">
    <property type="nucleotide sequence ID" value="XM_062791827.1"/>
</dbReference>
<reference evidence="3" key="2">
    <citation type="submission" date="2023-05" db="EMBL/GenBank/DDBJ databases">
        <authorList>
            <consortium name="Lawrence Berkeley National Laboratory"/>
            <person name="Steindorff A."/>
            <person name="Hensen N."/>
            <person name="Bonometti L."/>
            <person name="Westerberg I."/>
            <person name="Brannstrom I.O."/>
            <person name="Guillou S."/>
            <person name="Cros-Aarteil S."/>
            <person name="Calhoun S."/>
            <person name="Haridas S."/>
            <person name="Kuo A."/>
            <person name="Mondo S."/>
            <person name="Pangilinan J."/>
            <person name="Riley R."/>
            <person name="Labutti K."/>
            <person name="Andreopoulos B."/>
            <person name="Lipzen A."/>
            <person name="Chen C."/>
            <person name="Yanf M."/>
            <person name="Daum C."/>
            <person name="Ng V."/>
            <person name="Clum A."/>
            <person name="Ohm R."/>
            <person name="Martin F."/>
            <person name="Silar P."/>
            <person name="Natvig D."/>
            <person name="Lalanne C."/>
            <person name="Gautier V."/>
            <person name="Ament-Velasquez S.L."/>
            <person name="Kruys A."/>
            <person name="Hutchinson M.I."/>
            <person name="Powell A.J."/>
            <person name="Barry K."/>
            <person name="Miller A.N."/>
            <person name="Grigoriev I.V."/>
            <person name="Debuchy R."/>
            <person name="Gladieux P."/>
            <person name="Thoren M.H."/>
            <person name="Johannesson H."/>
        </authorList>
    </citation>
    <scope>NUCLEOTIDE SEQUENCE</scope>
    <source>
        <strain evidence="3">CBS 731.68</strain>
    </source>
</reference>
<dbReference type="EMBL" id="MU853223">
    <property type="protein sequence ID" value="KAK4129180.1"/>
    <property type="molecule type" value="Genomic_DNA"/>
</dbReference>
<name>A0AAN6U9Y1_9PEZI</name>
<dbReference type="AlphaFoldDB" id="A0AAN6U9Y1"/>
<gene>
    <name evidence="3" type="ORF">N657DRAFT_639749</name>
</gene>
<evidence type="ECO:0000256" key="2">
    <source>
        <dbReference type="SAM" id="Phobius"/>
    </source>
</evidence>
<comment type="caution">
    <text evidence="3">The sequence shown here is derived from an EMBL/GenBank/DDBJ whole genome shotgun (WGS) entry which is preliminary data.</text>
</comment>
<protein>
    <submittedName>
        <fullName evidence="3">Uncharacterized protein</fullName>
    </submittedName>
</protein>
<sequence>MSPPFLRMSVPVLVPLPAADDGLNTRGSTLQPRDGGGRNTPNQAQIVVIVIGAIAIAAILAFVFRHFYYRYARRKLTYQPAVDEDDAPSTREINRQTQDDLEEALAGTQTHTDAPAVDRTTSVRSVMTLPAYRPKATENELVLGREGERDGIDIVVEMRTAEEEEALRDEEMEALYRIRAARRRQIADREERRRLRQQAREARDAVALRELREAARDRAVQNATEIEELRHSHDRIRETRQRAVSSVSYADVGIARSDGTRIRASSTESTERVGLLSDAASIAASADSLFLGRDRSASATLSIDTSRMMERPDSPGLTTGGSGVFSFAGAGRLRSRSRSRANSAATTPRVPTPSSGNTPHAGSPPEIIDAEDADLGDAGMPPPGYDEVSLEDITPMHSRRNSDVSGRVSPYPDPPPNYPGLGPAERRNSRLSAYMGDLASHAQTQAESGSGSGAHSGIPRLPSLRLSGVPQIVIEPSSARP</sequence>
<feature type="region of interest" description="Disordered" evidence="1">
    <location>
        <begin position="302"/>
        <end position="481"/>
    </location>
</feature>
<keyword evidence="2" id="KW-0472">Membrane</keyword>
<evidence type="ECO:0000256" key="1">
    <source>
        <dbReference type="SAM" id="MobiDB-lite"/>
    </source>
</evidence>
<keyword evidence="2" id="KW-0812">Transmembrane</keyword>
<feature type="transmembrane region" description="Helical" evidence="2">
    <location>
        <begin position="44"/>
        <end position="64"/>
    </location>
</feature>
<keyword evidence="2" id="KW-1133">Transmembrane helix</keyword>
<accession>A0AAN6U9Y1</accession>
<proteinExistence type="predicted"/>
<dbReference type="GeneID" id="87828596"/>
<organism evidence="3 4">
    <name type="scientific">Parathielavia appendiculata</name>
    <dbReference type="NCBI Taxonomy" id="2587402"/>
    <lineage>
        <taxon>Eukaryota</taxon>
        <taxon>Fungi</taxon>
        <taxon>Dikarya</taxon>
        <taxon>Ascomycota</taxon>
        <taxon>Pezizomycotina</taxon>
        <taxon>Sordariomycetes</taxon>
        <taxon>Sordariomycetidae</taxon>
        <taxon>Sordariales</taxon>
        <taxon>Chaetomiaceae</taxon>
        <taxon>Parathielavia</taxon>
    </lineage>
</organism>
<reference evidence="3" key="1">
    <citation type="journal article" date="2023" name="Mol. Phylogenet. Evol.">
        <title>Genome-scale phylogeny and comparative genomics of the fungal order Sordariales.</title>
        <authorList>
            <person name="Hensen N."/>
            <person name="Bonometti L."/>
            <person name="Westerberg I."/>
            <person name="Brannstrom I.O."/>
            <person name="Guillou S."/>
            <person name="Cros-Aarteil S."/>
            <person name="Calhoun S."/>
            <person name="Haridas S."/>
            <person name="Kuo A."/>
            <person name="Mondo S."/>
            <person name="Pangilinan J."/>
            <person name="Riley R."/>
            <person name="LaButti K."/>
            <person name="Andreopoulos B."/>
            <person name="Lipzen A."/>
            <person name="Chen C."/>
            <person name="Yan M."/>
            <person name="Daum C."/>
            <person name="Ng V."/>
            <person name="Clum A."/>
            <person name="Steindorff A."/>
            <person name="Ohm R.A."/>
            <person name="Martin F."/>
            <person name="Silar P."/>
            <person name="Natvig D.O."/>
            <person name="Lalanne C."/>
            <person name="Gautier V."/>
            <person name="Ament-Velasquez S.L."/>
            <person name="Kruys A."/>
            <person name="Hutchinson M.I."/>
            <person name="Powell A.J."/>
            <person name="Barry K."/>
            <person name="Miller A.N."/>
            <person name="Grigoriev I.V."/>
            <person name="Debuchy R."/>
            <person name="Gladieux P."/>
            <person name="Hiltunen Thoren M."/>
            <person name="Johannesson H."/>
        </authorList>
    </citation>
    <scope>NUCLEOTIDE SEQUENCE</scope>
    <source>
        <strain evidence="3">CBS 731.68</strain>
    </source>
</reference>
<keyword evidence="4" id="KW-1185">Reference proteome</keyword>
<evidence type="ECO:0000313" key="4">
    <source>
        <dbReference type="Proteomes" id="UP001302602"/>
    </source>
</evidence>
<feature type="region of interest" description="Disordered" evidence="1">
    <location>
        <begin position="21"/>
        <end position="41"/>
    </location>
</feature>
<evidence type="ECO:0000313" key="3">
    <source>
        <dbReference type="EMBL" id="KAK4129180.1"/>
    </source>
</evidence>
<dbReference type="Proteomes" id="UP001302602">
    <property type="component" value="Unassembled WGS sequence"/>
</dbReference>